<comment type="catalytic activity">
    <reaction evidence="4">
        <text>D-threo-isocitrate = glyoxylate + succinate</text>
        <dbReference type="Rhea" id="RHEA:13245"/>
        <dbReference type="ChEBI" id="CHEBI:15562"/>
        <dbReference type="ChEBI" id="CHEBI:30031"/>
        <dbReference type="ChEBI" id="CHEBI:36655"/>
        <dbReference type="EC" id="4.1.3.1"/>
    </reaction>
</comment>
<feature type="region of interest" description="Disordered" evidence="6">
    <location>
        <begin position="409"/>
        <end position="429"/>
    </location>
</feature>
<dbReference type="PIRSF" id="PIRSF001362">
    <property type="entry name" value="Isocit_lyase"/>
    <property type="match status" value="1"/>
</dbReference>
<dbReference type="PANTHER" id="PTHR21631:SF3">
    <property type="entry name" value="BIFUNCTIONAL GLYOXYLATE CYCLE PROTEIN"/>
    <property type="match status" value="1"/>
</dbReference>
<dbReference type="SUPFAM" id="SSF51621">
    <property type="entry name" value="Phosphoenolpyruvate/pyruvate domain"/>
    <property type="match status" value="1"/>
</dbReference>
<proteinExistence type="predicted"/>
<dbReference type="InterPro" id="IPR018523">
    <property type="entry name" value="Isocitrate_lyase_ph_CS"/>
</dbReference>
<gene>
    <name evidence="7" type="primary">icl</name>
    <name evidence="7" type="ORF">NTH_02907</name>
</gene>
<dbReference type="InterPro" id="IPR040442">
    <property type="entry name" value="Pyrv_kinase-like_dom_sf"/>
</dbReference>
<dbReference type="Proteomes" id="UP001342418">
    <property type="component" value="Chromosome"/>
</dbReference>
<dbReference type="EMBL" id="CP030941">
    <property type="protein sequence ID" value="UUP18426.1"/>
    <property type="molecule type" value="Genomic_DNA"/>
</dbReference>
<dbReference type="RefSeq" id="WP_338530658.1">
    <property type="nucleotide sequence ID" value="NZ_CP030941.1"/>
</dbReference>
<dbReference type="Pfam" id="PF13714">
    <property type="entry name" value="PEP_mutase"/>
    <property type="match status" value="1"/>
</dbReference>
<dbReference type="GO" id="GO:0004451">
    <property type="term" value="F:isocitrate lyase activity"/>
    <property type="evidence" value="ECO:0007669"/>
    <property type="project" value="UniProtKB-EC"/>
</dbReference>
<dbReference type="NCBIfam" id="TIGR01346">
    <property type="entry name" value="isocit_lyase"/>
    <property type="match status" value="1"/>
</dbReference>
<evidence type="ECO:0000256" key="5">
    <source>
        <dbReference type="NCBIfam" id="TIGR01346"/>
    </source>
</evidence>
<dbReference type="InterPro" id="IPR015813">
    <property type="entry name" value="Pyrv/PenolPyrv_kinase-like_dom"/>
</dbReference>
<dbReference type="InterPro" id="IPR039556">
    <property type="entry name" value="ICL/PEPM"/>
</dbReference>
<dbReference type="InterPro" id="IPR006254">
    <property type="entry name" value="Isocitrate_lyase"/>
</dbReference>
<evidence type="ECO:0000256" key="4">
    <source>
        <dbReference type="ARBA" id="ARBA00023531"/>
    </source>
</evidence>
<dbReference type="Pfam" id="PF00463">
    <property type="entry name" value="ICL"/>
    <property type="match status" value="1"/>
</dbReference>
<name>A0ABY5MMR4_9HYPH</name>
<dbReference type="Gene3D" id="3.20.20.60">
    <property type="entry name" value="Phosphoenolpyruvate-binding domains"/>
    <property type="match status" value="1"/>
</dbReference>
<sequence length="429" mass="47023">MTDFYKLVPSAPEGRYEGLDRPYSVQDVERLRGSVAIRHTLAEEGANRLWKLINEEDFVNALGALSGNQAMQMVRAGLKAIYLSGWQVAADANTASAMYPDQSLYPANAGPELAKRINKTLQRADQIETAEGKGLSVDTWFAPIVADAEAGFGGSLNAFELMKAYIEAGAAGVHFEDQLASEKKCGHLGGKVLIPTAAHIRNLTAARLAADVMGVPSLVICRTDAEAAKLLTSDIDERDRPFVDYDAGRTVEGFYRVRNGLEPCIARAVAYAPYSDLIWCETSKPDLEQARKFADGVHKHHPGKKLAYNCSPSFNWKKNLDDATIARFQRELGAMGYKFQFITLAGFHQLNYGMFELARGYKERQMAAYSELQEAEFAAEANGYTATKHQREVGTGYFDAVSMAITGGQSSTTAMGESTEHDQFRPAAE</sequence>
<evidence type="ECO:0000313" key="8">
    <source>
        <dbReference type="Proteomes" id="UP001342418"/>
    </source>
</evidence>
<keyword evidence="3 7" id="KW-0456">Lyase</keyword>
<evidence type="ECO:0000256" key="2">
    <source>
        <dbReference type="ARBA" id="ARBA00017446"/>
    </source>
</evidence>
<dbReference type="EC" id="4.1.3.1" evidence="1 5"/>
<dbReference type="PANTHER" id="PTHR21631">
    <property type="entry name" value="ISOCITRATE LYASE/MALATE SYNTHASE"/>
    <property type="match status" value="1"/>
</dbReference>
<evidence type="ECO:0000313" key="7">
    <source>
        <dbReference type="EMBL" id="UUP18426.1"/>
    </source>
</evidence>
<dbReference type="NCBIfam" id="NF011645">
    <property type="entry name" value="PRK15063.1"/>
    <property type="match status" value="1"/>
</dbReference>
<evidence type="ECO:0000256" key="6">
    <source>
        <dbReference type="SAM" id="MobiDB-lite"/>
    </source>
</evidence>
<keyword evidence="8" id="KW-1185">Reference proteome</keyword>
<dbReference type="CDD" id="cd00377">
    <property type="entry name" value="ICL_PEPM"/>
    <property type="match status" value="1"/>
</dbReference>
<protein>
    <recommendedName>
        <fullName evidence="2 5">Isocitrate lyase</fullName>
        <ecNumber evidence="1 5">4.1.3.1</ecNumber>
    </recommendedName>
</protein>
<dbReference type="PROSITE" id="PS00161">
    <property type="entry name" value="ISOCITRATE_LYASE"/>
    <property type="match status" value="1"/>
</dbReference>
<evidence type="ECO:0000256" key="1">
    <source>
        <dbReference type="ARBA" id="ARBA00012909"/>
    </source>
</evidence>
<accession>A0ABY5MMR4</accession>
<evidence type="ECO:0000256" key="3">
    <source>
        <dbReference type="ARBA" id="ARBA00023239"/>
    </source>
</evidence>
<feature type="compositionally biased region" description="Basic and acidic residues" evidence="6">
    <location>
        <begin position="418"/>
        <end position="429"/>
    </location>
</feature>
<reference evidence="7 8" key="1">
    <citation type="submission" date="2018-07" db="EMBL/GenBank/DDBJ databases">
        <title>Genome sequence of Nitratireductor thuwali#1536.</title>
        <authorList>
            <person name="Michoud G."/>
            <person name="Merlino G."/>
            <person name="Sefrji F.O."/>
            <person name="Daffonchio D."/>
        </authorList>
    </citation>
    <scope>NUCLEOTIDE SEQUENCE [LARGE SCALE GENOMIC DNA]</scope>
    <source>
        <strain evidence="8">Nit1536</strain>
    </source>
</reference>
<organism evidence="7 8">
    <name type="scientific">Nitratireductor thuwali</name>
    <dbReference type="NCBI Taxonomy" id="2267699"/>
    <lineage>
        <taxon>Bacteria</taxon>
        <taxon>Pseudomonadati</taxon>
        <taxon>Pseudomonadota</taxon>
        <taxon>Alphaproteobacteria</taxon>
        <taxon>Hyphomicrobiales</taxon>
        <taxon>Phyllobacteriaceae</taxon>
        <taxon>Nitratireductor</taxon>
    </lineage>
</organism>